<dbReference type="AlphaFoldDB" id="A0A0C4DSN6"/>
<dbReference type="EMBL" id="ADBL01000708">
    <property type="status" value="NOT_ANNOTATED_CDS"/>
    <property type="molecule type" value="Genomic_DNA"/>
</dbReference>
<dbReference type="VEuPathDB" id="FungiDB:MAPG_02918"/>
<reference evidence="5" key="5">
    <citation type="submission" date="2015-06" db="UniProtKB">
        <authorList>
            <consortium name="EnsemblFungi"/>
        </authorList>
    </citation>
    <scope>IDENTIFICATION</scope>
    <source>
        <strain evidence="5">ATCC 64411</strain>
    </source>
</reference>
<dbReference type="PANTHER" id="PTHR38795:SF1">
    <property type="entry name" value="DUF6604 DOMAIN-CONTAINING PROTEIN"/>
    <property type="match status" value="1"/>
</dbReference>
<accession>A0A0C4DSN6</accession>
<dbReference type="OrthoDB" id="5238236at2759"/>
<organism evidence="5 6">
    <name type="scientific">Magnaporthiopsis poae (strain ATCC 64411 / 73-15)</name>
    <name type="common">Kentucky bluegrass fungus</name>
    <name type="synonym">Magnaporthe poae</name>
    <dbReference type="NCBI Taxonomy" id="644358"/>
    <lineage>
        <taxon>Eukaryota</taxon>
        <taxon>Fungi</taxon>
        <taxon>Dikarya</taxon>
        <taxon>Ascomycota</taxon>
        <taxon>Pezizomycotina</taxon>
        <taxon>Sordariomycetes</taxon>
        <taxon>Sordariomycetidae</taxon>
        <taxon>Magnaporthales</taxon>
        <taxon>Magnaporthaceae</taxon>
        <taxon>Magnaporthiopsis</taxon>
    </lineage>
</organism>
<sequence length="842" mass="92594">MWVAHVRICVFFCTLLDLLDPSGAAASSSAKSGRLKGKARAKGKKTAAAGSAGSSTAPRQPSGPKYIISVRNFVSLAEYIAEKEAPVAETFRTALDRVIAARSRFRDQLRDRGLAVDESSDAKHQHFIDVLAKVRSVLGLYMPAVQNEEGGQSETAGLANRFACLGVDEPSQEFIDLPDVVRPTPAKTDNSTYEAQSDSSFEEAIFALAILIDDLGRVRDHIRWVWSDRALYGLAASAVATDTAISLAKGMISEVLPLLESNGGVGHVLDKYYLRTCMAQGWSLQDLLTPGNVNDNFNYQTYDAADGTYLLPYLMLEGFIPFVARPGAIPIYGEGSLGHWDPKSDRSLKTGRQKLEDDRALLMPYLCEIVTAIRGPGDWPVKDELYQAVQELAETKKVPFYGAFAAQIFLDITYELGEDAERCFLSLQEQMDFMSKDIEQHYQFHSELKTKTWTAANEQTLRALQKHIQEIREDPLRTMQNSLLASTGRPPVSLPSHLIFRMSPVASGLMLFHFRVRYRSAGMAVANVWGSVQYAQHLYNAACQEGLVGHQDDDARWLDMDILYESLGGGSFYVGGEAPKTLEECCKKLLLQMGTSAAATAGTRRRRGAPRMSAAGSRGMKEGCPVSSMFEGRYISGQIGTSFLTPEHVDHIIDLSLFERLIDPSNEGNGDGDGGGSTALVRIRDPTVVKEKARKLMALGTKKQGGDEHRRKKAADGGLLTPSQLIQPLAFSLHAEDLELALPLLQFHRLCWQLLRSVKEACDASLRQRYGPDYLETESFLPTVVGRILLAACGMDKGGIPDREILERAADATKAFVRNGNGGIISQEILRDAFRPDVQIQE</sequence>
<gene>
    <name evidence="4" type="ORF">MAPG_02918</name>
</gene>
<keyword evidence="6" id="KW-1185">Reference proteome</keyword>
<reference evidence="4" key="2">
    <citation type="submission" date="2010-05" db="EMBL/GenBank/DDBJ databases">
        <title>The Genome Sequence of Magnaporthe poae strain ATCC 64411.</title>
        <authorList>
            <consortium name="The Broad Institute Genome Sequencing Platform"/>
            <consortium name="Broad Institute Genome Sequencing Center for Infectious Disease"/>
            <person name="Ma L.-J."/>
            <person name="Dead R."/>
            <person name="Young S."/>
            <person name="Zeng Q."/>
            <person name="Koehrsen M."/>
            <person name="Alvarado L."/>
            <person name="Berlin A."/>
            <person name="Chapman S.B."/>
            <person name="Chen Z."/>
            <person name="Freedman E."/>
            <person name="Gellesch M."/>
            <person name="Goldberg J."/>
            <person name="Griggs A."/>
            <person name="Gujja S."/>
            <person name="Heilman E.R."/>
            <person name="Heiman D."/>
            <person name="Hepburn T."/>
            <person name="Howarth C."/>
            <person name="Jen D."/>
            <person name="Larson L."/>
            <person name="Mehta T."/>
            <person name="Neiman D."/>
            <person name="Pearson M."/>
            <person name="Roberts A."/>
            <person name="Saif S."/>
            <person name="Shea T."/>
            <person name="Shenoy N."/>
            <person name="Sisk P."/>
            <person name="Stolte C."/>
            <person name="Sykes S."/>
            <person name="Walk T."/>
            <person name="White J."/>
            <person name="Yandava C."/>
            <person name="Haas B."/>
            <person name="Nusbaum C."/>
            <person name="Birren B."/>
        </authorList>
    </citation>
    <scope>NUCLEOTIDE SEQUENCE</scope>
    <source>
        <strain evidence="4">ATCC 64411</strain>
    </source>
</reference>
<reference evidence="5" key="4">
    <citation type="journal article" date="2015" name="G3 (Bethesda)">
        <title>Genome sequences of three phytopathogenic species of the Magnaporthaceae family of fungi.</title>
        <authorList>
            <person name="Okagaki L.H."/>
            <person name="Nunes C.C."/>
            <person name="Sailsbery J."/>
            <person name="Clay B."/>
            <person name="Brown D."/>
            <person name="John T."/>
            <person name="Oh Y."/>
            <person name="Young N."/>
            <person name="Fitzgerald M."/>
            <person name="Haas B.J."/>
            <person name="Zeng Q."/>
            <person name="Young S."/>
            <person name="Adiconis X."/>
            <person name="Fan L."/>
            <person name="Levin J.Z."/>
            <person name="Mitchell T.K."/>
            <person name="Okubara P.A."/>
            <person name="Farman M.L."/>
            <person name="Kohn L.M."/>
            <person name="Birren B."/>
            <person name="Ma L.-J."/>
            <person name="Dean R.A."/>
        </authorList>
    </citation>
    <scope>NUCLEOTIDE SEQUENCE</scope>
    <source>
        <strain evidence="5">ATCC 64411 / 73-15</strain>
    </source>
</reference>
<dbReference type="STRING" id="644358.A0A0C4DSN6"/>
<evidence type="ECO:0000313" key="5">
    <source>
        <dbReference type="EnsemblFungi" id="MAPG_02918T0"/>
    </source>
</evidence>
<feature type="signal peptide" evidence="2">
    <location>
        <begin position="1"/>
        <end position="24"/>
    </location>
</feature>
<dbReference type="InterPro" id="IPR046539">
    <property type="entry name" value="DUF6604"/>
</dbReference>
<dbReference type="Pfam" id="PF20253">
    <property type="entry name" value="DUF6604"/>
    <property type="match status" value="1"/>
</dbReference>
<evidence type="ECO:0000313" key="4">
    <source>
        <dbReference type="EMBL" id="KLU83868.1"/>
    </source>
</evidence>
<protein>
    <recommendedName>
        <fullName evidence="3">DUF6604 domain-containing protein</fullName>
    </recommendedName>
</protein>
<dbReference type="OMA" id="PVAQMFK"/>
<proteinExistence type="predicted"/>
<dbReference type="eggNOG" id="ENOG502RZSK">
    <property type="taxonomic scope" value="Eukaryota"/>
</dbReference>
<feature type="domain" description="DUF6604" evidence="3">
    <location>
        <begin position="22"/>
        <end position="256"/>
    </location>
</feature>
<evidence type="ECO:0000256" key="1">
    <source>
        <dbReference type="SAM" id="MobiDB-lite"/>
    </source>
</evidence>
<reference evidence="4" key="3">
    <citation type="submission" date="2011-03" db="EMBL/GenBank/DDBJ databases">
        <title>Annotation of Magnaporthe poae ATCC 64411.</title>
        <authorList>
            <person name="Ma L.-J."/>
            <person name="Dead R."/>
            <person name="Young S.K."/>
            <person name="Zeng Q."/>
            <person name="Gargeya S."/>
            <person name="Fitzgerald M."/>
            <person name="Haas B."/>
            <person name="Abouelleil A."/>
            <person name="Alvarado L."/>
            <person name="Arachchi H.M."/>
            <person name="Berlin A."/>
            <person name="Brown A."/>
            <person name="Chapman S.B."/>
            <person name="Chen Z."/>
            <person name="Dunbar C."/>
            <person name="Freedman E."/>
            <person name="Gearin G."/>
            <person name="Gellesch M."/>
            <person name="Goldberg J."/>
            <person name="Griggs A."/>
            <person name="Gujja S."/>
            <person name="Heiman D."/>
            <person name="Howarth C."/>
            <person name="Larson L."/>
            <person name="Lui A."/>
            <person name="MacDonald P.J.P."/>
            <person name="Mehta T."/>
            <person name="Montmayeur A."/>
            <person name="Murphy C."/>
            <person name="Neiman D."/>
            <person name="Pearson M."/>
            <person name="Priest M."/>
            <person name="Roberts A."/>
            <person name="Saif S."/>
            <person name="Shea T."/>
            <person name="Shenoy N."/>
            <person name="Sisk P."/>
            <person name="Stolte C."/>
            <person name="Sykes S."/>
            <person name="Yandava C."/>
            <person name="Wortman J."/>
            <person name="Nusbaum C."/>
            <person name="Birren B."/>
        </authorList>
    </citation>
    <scope>NUCLEOTIDE SEQUENCE</scope>
    <source>
        <strain evidence="4">ATCC 64411</strain>
    </source>
</reference>
<reference evidence="6" key="1">
    <citation type="submission" date="2010-05" db="EMBL/GenBank/DDBJ databases">
        <title>The genome sequence of Magnaporthe poae strain ATCC 64411.</title>
        <authorList>
            <person name="Ma L.-J."/>
            <person name="Dead R."/>
            <person name="Young S."/>
            <person name="Zeng Q."/>
            <person name="Koehrsen M."/>
            <person name="Alvarado L."/>
            <person name="Berlin A."/>
            <person name="Chapman S.B."/>
            <person name="Chen Z."/>
            <person name="Freedman E."/>
            <person name="Gellesch M."/>
            <person name="Goldberg J."/>
            <person name="Griggs A."/>
            <person name="Gujja S."/>
            <person name="Heilman E.R."/>
            <person name="Heiman D."/>
            <person name="Hepburn T."/>
            <person name="Howarth C."/>
            <person name="Jen D."/>
            <person name="Larson L."/>
            <person name="Mehta T."/>
            <person name="Neiman D."/>
            <person name="Pearson M."/>
            <person name="Roberts A."/>
            <person name="Saif S."/>
            <person name="Shea T."/>
            <person name="Shenoy N."/>
            <person name="Sisk P."/>
            <person name="Stolte C."/>
            <person name="Sykes S."/>
            <person name="Walk T."/>
            <person name="White J."/>
            <person name="Yandava C."/>
            <person name="Haas B."/>
            <person name="Nusbaum C."/>
            <person name="Birren B."/>
        </authorList>
    </citation>
    <scope>NUCLEOTIDE SEQUENCE [LARGE SCALE GENOMIC DNA]</scope>
    <source>
        <strain evidence="6">ATCC 64411 / 73-15</strain>
    </source>
</reference>
<evidence type="ECO:0000256" key="2">
    <source>
        <dbReference type="SAM" id="SignalP"/>
    </source>
</evidence>
<dbReference type="EMBL" id="GL876967">
    <property type="protein sequence ID" value="KLU83868.1"/>
    <property type="molecule type" value="Genomic_DNA"/>
</dbReference>
<evidence type="ECO:0000313" key="6">
    <source>
        <dbReference type="Proteomes" id="UP000011715"/>
    </source>
</evidence>
<keyword evidence="2" id="KW-0732">Signal</keyword>
<feature type="region of interest" description="Disordered" evidence="1">
    <location>
        <begin position="600"/>
        <end position="620"/>
    </location>
</feature>
<dbReference type="Proteomes" id="UP000011715">
    <property type="component" value="Unassembled WGS sequence"/>
</dbReference>
<feature type="chain" id="PRO_5009385287" description="DUF6604 domain-containing protein" evidence="2">
    <location>
        <begin position="25"/>
        <end position="842"/>
    </location>
</feature>
<feature type="compositionally biased region" description="Low complexity" evidence="1">
    <location>
        <begin position="46"/>
        <end position="57"/>
    </location>
</feature>
<evidence type="ECO:0000259" key="3">
    <source>
        <dbReference type="Pfam" id="PF20253"/>
    </source>
</evidence>
<name>A0A0C4DSN6_MAGP6</name>
<feature type="compositionally biased region" description="Low complexity" evidence="1">
    <location>
        <begin position="23"/>
        <end position="32"/>
    </location>
</feature>
<dbReference type="PANTHER" id="PTHR38795">
    <property type="entry name" value="DUF6604 DOMAIN-CONTAINING PROTEIN"/>
    <property type="match status" value="1"/>
</dbReference>
<dbReference type="EnsemblFungi" id="MAPG_02918T0">
    <property type="protein sequence ID" value="MAPG_02918T0"/>
    <property type="gene ID" value="MAPG_02918"/>
</dbReference>
<feature type="compositionally biased region" description="Basic residues" evidence="1">
    <location>
        <begin position="33"/>
        <end position="45"/>
    </location>
</feature>
<feature type="region of interest" description="Disordered" evidence="1">
    <location>
        <begin position="23"/>
        <end position="61"/>
    </location>
</feature>